<reference evidence="2" key="1">
    <citation type="journal article" date="2019" name="Int. J. Syst. Evol. Microbiol.">
        <title>The Global Catalogue of Microorganisms (GCM) 10K type strain sequencing project: providing services to taxonomists for standard genome sequencing and annotation.</title>
        <authorList>
            <consortium name="The Broad Institute Genomics Platform"/>
            <consortium name="The Broad Institute Genome Sequencing Center for Infectious Disease"/>
            <person name="Wu L."/>
            <person name="Ma J."/>
        </authorList>
    </citation>
    <scope>NUCLEOTIDE SEQUENCE [LARGE SCALE GENOMIC DNA]</scope>
    <source>
        <strain evidence="2">JCM 18200</strain>
    </source>
</reference>
<evidence type="ECO:0000313" key="1">
    <source>
        <dbReference type="EMBL" id="GAA4786047.1"/>
    </source>
</evidence>
<dbReference type="EMBL" id="BAABIQ010000006">
    <property type="protein sequence ID" value="GAA4786047.1"/>
    <property type="molecule type" value="Genomic_DNA"/>
</dbReference>
<gene>
    <name evidence="1" type="ORF">GCM10023231_12440</name>
</gene>
<sequence>MTINACLDCNRSFSLDEEYFLNVLTILSESPTLKARTELGGSIYKSRLRSDKLYNRLLNSLVNGEDGRTYFRPETERLRKIIEKYAFGLYYWKYKKVAPLNLFKCVGFYPFQVEETRPAEIFILIHNERFQAKKWTHIQEDVFSYIVVRDWSRNNKLTMIFHMHNTAWAVIEIPYPRGKITSNAQLKLFN</sequence>
<keyword evidence="2" id="KW-1185">Reference proteome</keyword>
<dbReference type="Proteomes" id="UP001501411">
    <property type="component" value="Unassembled WGS sequence"/>
</dbReference>
<organism evidence="1 2">
    <name type="scientific">Olivibacter ginsenosidimutans</name>
    <dbReference type="NCBI Taxonomy" id="1176537"/>
    <lineage>
        <taxon>Bacteria</taxon>
        <taxon>Pseudomonadati</taxon>
        <taxon>Bacteroidota</taxon>
        <taxon>Sphingobacteriia</taxon>
        <taxon>Sphingobacteriales</taxon>
        <taxon>Sphingobacteriaceae</taxon>
        <taxon>Olivibacter</taxon>
    </lineage>
</organism>
<proteinExistence type="predicted"/>
<evidence type="ECO:0000313" key="2">
    <source>
        <dbReference type="Proteomes" id="UP001501411"/>
    </source>
</evidence>
<name>A0ABP9AWG2_9SPHI</name>
<accession>A0ABP9AWG2</accession>
<comment type="caution">
    <text evidence="1">The sequence shown here is derived from an EMBL/GenBank/DDBJ whole genome shotgun (WGS) entry which is preliminary data.</text>
</comment>
<protein>
    <submittedName>
        <fullName evidence="1">Uncharacterized protein</fullName>
    </submittedName>
</protein>